<comment type="caution">
    <text evidence="1">The sequence shown here is derived from an EMBL/GenBank/DDBJ whole genome shotgun (WGS) entry which is preliminary data.</text>
</comment>
<reference evidence="1 2" key="2">
    <citation type="journal article" date="2022" name="Mol. Ecol. Resour.">
        <title>The genomes of chicory, endive, great burdock and yacon provide insights into Asteraceae paleo-polyploidization history and plant inulin production.</title>
        <authorList>
            <person name="Fan W."/>
            <person name="Wang S."/>
            <person name="Wang H."/>
            <person name="Wang A."/>
            <person name="Jiang F."/>
            <person name="Liu H."/>
            <person name="Zhao H."/>
            <person name="Xu D."/>
            <person name="Zhang Y."/>
        </authorList>
    </citation>
    <scope>NUCLEOTIDE SEQUENCE [LARGE SCALE GENOMIC DNA]</scope>
    <source>
        <strain evidence="2">cv. Niubang</strain>
    </source>
</reference>
<organism evidence="1 2">
    <name type="scientific">Arctium lappa</name>
    <name type="common">Greater burdock</name>
    <name type="synonym">Lappa major</name>
    <dbReference type="NCBI Taxonomy" id="4217"/>
    <lineage>
        <taxon>Eukaryota</taxon>
        <taxon>Viridiplantae</taxon>
        <taxon>Streptophyta</taxon>
        <taxon>Embryophyta</taxon>
        <taxon>Tracheophyta</taxon>
        <taxon>Spermatophyta</taxon>
        <taxon>Magnoliopsida</taxon>
        <taxon>eudicotyledons</taxon>
        <taxon>Gunneridae</taxon>
        <taxon>Pentapetalae</taxon>
        <taxon>asterids</taxon>
        <taxon>campanulids</taxon>
        <taxon>Asterales</taxon>
        <taxon>Asteraceae</taxon>
        <taxon>Carduoideae</taxon>
        <taxon>Cardueae</taxon>
        <taxon>Arctiinae</taxon>
        <taxon>Arctium</taxon>
    </lineage>
</organism>
<dbReference type="EMBL" id="CM042049">
    <property type="protein sequence ID" value="KAI3748605.1"/>
    <property type="molecule type" value="Genomic_DNA"/>
</dbReference>
<dbReference type="Proteomes" id="UP001055879">
    <property type="component" value="Linkage Group LG03"/>
</dbReference>
<keyword evidence="2" id="KW-1185">Reference proteome</keyword>
<name>A0ACB9DPX1_ARCLA</name>
<evidence type="ECO:0000313" key="2">
    <source>
        <dbReference type="Proteomes" id="UP001055879"/>
    </source>
</evidence>
<gene>
    <name evidence="1" type="ORF">L6452_11804</name>
</gene>
<protein>
    <submittedName>
        <fullName evidence="1">Uncharacterized protein</fullName>
    </submittedName>
</protein>
<sequence length="135" mass="14869">MSSCRSSYLLINTRSENVRNCKAAVCNKESYGKKGKFEDNILFGKDQSKISCVNNLDEDGFPYVGANLHSGDIVIGKYAEFGGDHSVKLKHGERGSVQKVVLSANDDGKNFGTASLRQVNYLRLLQSRGLPWVAH</sequence>
<evidence type="ECO:0000313" key="1">
    <source>
        <dbReference type="EMBL" id="KAI3748605.1"/>
    </source>
</evidence>
<accession>A0ACB9DPX1</accession>
<proteinExistence type="predicted"/>
<reference evidence="2" key="1">
    <citation type="journal article" date="2022" name="Mol. Ecol. Resour.">
        <title>The genomes of chicory, endive, great burdock and yacon provide insights into Asteraceae palaeo-polyploidization history and plant inulin production.</title>
        <authorList>
            <person name="Fan W."/>
            <person name="Wang S."/>
            <person name="Wang H."/>
            <person name="Wang A."/>
            <person name="Jiang F."/>
            <person name="Liu H."/>
            <person name="Zhao H."/>
            <person name="Xu D."/>
            <person name="Zhang Y."/>
        </authorList>
    </citation>
    <scope>NUCLEOTIDE SEQUENCE [LARGE SCALE GENOMIC DNA]</scope>
    <source>
        <strain evidence="2">cv. Niubang</strain>
    </source>
</reference>